<evidence type="ECO:0000256" key="11">
    <source>
        <dbReference type="ARBA" id="ARBA00022786"/>
    </source>
</evidence>
<keyword evidence="8" id="KW-0479">Metal-binding</keyword>
<comment type="function">
    <text evidence="3">Might act as an E3 ubiquitin-protein ligase, or as part of E3 complex, which accepts ubiquitin from specific E2 ubiquitin-conjugating enzymes and then transfers it to substrates.</text>
</comment>
<gene>
    <name evidence="16" type="ORF">Tsubulata_020280</name>
</gene>
<dbReference type="InterPro" id="IPR013083">
    <property type="entry name" value="Znf_RING/FYVE/PHD"/>
</dbReference>
<evidence type="ECO:0000256" key="1">
    <source>
        <dbReference type="ARBA" id="ARBA00001798"/>
    </source>
</evidence>
<reference evidence="16" key="1">
    <citation type="submission" date="2022-02" db="EMBL/GenBank/DDBJ databases">
        <authorList>
            <person name="Henning P.M."/>
            <person name="McCubbin A.G."/>
            <person name="Shore J.S."/>
        </authorList>
    </citation>
    <scope>NUCLEOTIDE SEQUENCE</scope>
    <source>
        <strain evidence="16">F60SS</strain>
        <tissue evidence="16">Leaves</tissue>
    </source>
</reference>
<dbReference type="Gene3D" id="3.30.40.10">
    <property type="entry name" value="Zinc/RING finger domain, C3HC4 (zinc finger)"/>
    <property type="match status" value="1"/>
</dbReference>
<evidence type="ECO:0000256" key="8">
    <source>
        <dbReference type="ARBA" id="ARBA00022723"/>
    </source>
</evidence>
<evidence type="ECO:0000313" key="16">
    <source>
        <dbReference type="EMBL" id="KAJ4828557.1"/>
    </source>
</evidence>
<evidence type="ECO:0000256" key="7">
    <source>
        <dbReference type="ARBA" id="ARBA00022679"/>
    </source>
</evidence>
<dbReference type="GO" id="GO:0008270">
    <property type="term" value="F:zinc ion binding"/>
    <property type="evidence" value="ECO:0007669"/>
    <property type="project" value="UniProtKB-KW"/>
</dbReference>
<feature type="domain" description="RING-type" evidence="15">
    <location>
        <begin position="117"/>
        <end position="302"/>
    </location>
</feature>
<comment type="cofactor">
    <cofactor evidence="2">
        <name>Zn(2+)</name>
        <dbReference type="ChEBI" id="CHEBI:29105"/>
    </cofactor>
</comment>
<protein>
    <recommendedName>
        <fullName evidence="6">RBR-type E3 ubiquitin transferase</fullName>
        <ecNumber evidence="6">2.3.2.31</ecNumber>
    </recommendedName>
</protein>
<keyword evidence="17" id="KW-1185">Reference proteome</keyword>
<evidence type="ECO:0000259" key="15">
    <source>
        <dbReference type="PROSITE" id="PS51873"/>
    </source>
</evidence>
<dbReference type="EMBL" id="JAKUCV010006139">
    <property type="protein sequence ID" value="KAJ4828557.1"/>
    <property type="molecule type" value="Genomic_DNA"/>
</dbReference>
<evidence type="ECO:0000256" key="10">
    <source>
        <dbReference type="ARBA" id="ARBA00022771"/>
    </source>
</evidence>
<organism evidence="16 17">
    <name type="scientific">Turnera subulata</name>
    <dbReference type="NCBI Taxonomy" id="218843"/>
    <lineage>
        <taxon>Eukaryota</taxon>
        <taxon>Viridiplantae</taxon>
        <taxon>Streptophyta</taxon>
        <taxon>Embryophyta</taxon>
        <taxon>Tracheophyta</taxon>
        <taxon>Spermatophyta</taxon>
        <taxon>Magnoliopsida</taxon>
        <taxon>eudicotyledons</taxon>
        <taxon>Gunneridae</taxon>
        <taxon>Pentapetalae</taxon>
        <taxon>rosids</taxon>
        <taxon>fabids</taxon>
        <taxon>Malpighiales</taxon>
        <taxon>Passifloraceae</taxon>
        <taxon>Turnera</taxon>
    </lineage>
</organism>
<comment type="similarity">
    <text evidence="5">Belongs to the RBR family. Ariadne subfamily.</text>
</comment>
<accession>A0A9Q0J5C5</accession>
<keyword evidence="7" id="KW-0808">Transferase</keyword>
<sequence>MKRCRPTEKTATKMPKLEKPGITQIIYLDEADDNGGSGAGGSDNGFLNKQPTLLLKGSTKEDPICVEHYTFIDEDIRMFSFKPQNIVFGKRSTSEKPTLFIDSVTAQGESSNSRDQPFFVCEICTETRDIVVEWFPIKGCPHAYCTHCVVQYVSSKLEQNLTDIRCPVSGCTTGSLDPEHCRAVLPPEMFDRWGIALCEAAILEKQKFYCPYKDCSAMLIDDGGEVVRESQCPNCIRMFCAQCKVPWHSGIDCVEFQKLHKDETEKEDMLLLKLAGDHQWCRCPSCGIHVEKIEGCSVVTCR</sequence>
<dbReference type="InterPro" id="IPR031127">
    <property type="entry name" value="E3_UB_ligase_RBR"/>
</dbReference>
<evidence type="ECO:0000256" key="5">
    <source>
        <dbReference type="ARBA" id="ARBA00005884"/>
    </source>
</evidence>
<dbReference type="GO" id="GO:0016567">
    <property type="term" value="P:protein ubiquitination"/>
    <property type="evidence" value="ECO:0007669"/>
    <property type="project" value="InterPro"/>
</dbReference>
<comment type="pathway">
    <text evidence="4">Protein modification; protein ubiquitination.</text>
</comment>
<evidence type="ECO:0000256" key="4">
    <source>
        <dbReference type="ARBA" id="ARBA00004906"/>
    </source>
</evidence>
<keyword evidence="11" id="KW-0833">Ubl conjugation pathway</keyword>
<evidence type="ECO:0000256" key="3">
    <source>
        <dbReference type="ARBA" id="ARBA00003976"/>
    </source>
</evidence>
<dbReference type="GO" id="GO:0061630">
    <property type="term" value="F:ubiquitin protein ligase activity"/>
    <property type="evidence" value="ECO:0007669"/>
    <property type="project" value="UniProtKB-EC"/>
</dbReference>
<dbReference type="InterPro" id="IPR001841">
    <property type="entry name" value="Znf_RING"/>
</dbReference>
<dbReference type="PROSITE" id="PS50089">
    <property type="entry name" value="ZF_RING_2"/>
    <property type="match status" value="1"/>
</dbReference>
<keyword evidence="9" id="KW-0677">Repeat</keyword>
<evidence type="ECO:0000256" key="6">
    <source>
        <dbReference type="ARBA" id="ARBA00012251"/>
    </source>
</evidence>
<keyword evidence="12" id="KW-0862">Zinc</keyword>
<evidence type="ECO:0000256" key="2">
    <source>
        <dbReference type="ARBA" id="ARBA00001947"/>
    </source>
</evidence>
<dbReference type="EC" id="2.3.2.31" evidence="6"/>
<dbReference type="AlphaFoldDB" id="A0A9Q0J5C5"/>
<comment type="caution">
    <text evidence="16">The sequence shown here is derived from an EMBL/GenBank/DDBJ whole genome shotgun (WGS) entry which is preliminary data.</text>
</comment>
<name>A0A9Q0J5C5_9ROSI</name>
<evidence type="ECO:0000256" key="12">
    <source>
        <dbReference type="ARBA" id="ARBA00022833"/>
    </source>
</evidence>
<evidence type="ECO:0000256" key="9">
    <source>
        <dbReference type="ARBA" id="ARBA00022737"/>
    </source>
</evidence>
<evidence type="ECO:0000259" key="14">
    <source>
        <dbReference type="PROSITE" id="PS50089"/>
    </source>
</evidence>
<dbReference type="OrthoDB" id="10009520at2759"/>
<dbReference type="InterPro" id="IPR044066">
    <property type="entry name" value="TRIAD_supradom"/>
</dbReference>
<dbReference type="CDD" id="cd22582">
    <property type="entry name" value="BRcat_RBR_unk"/>
    <property type="match status" value="1"/>
</dbReference>
<dbReference type="InterPro" id="IPR002867">
    <property type="entry name" value="IBR_dom"/>
</dbReference>
<dbReference type="Gene3D" id="1.20.120.1750">
    <property type="match status" value="1"/>
</dbReference>
<dbReference type="Pfam" id="PF01485">
    <property type="entry name" value="IBR"/>
    <property type="match status" value="1"/>
</dbReference>
<dbReference type="PROSITE" id="PS51873">
    <property type="entry name" value="TRIAD"/>
    <property type="match status" value="1"/>
</dbReference>
<dbReference type="InterPro" id="IPR017907">
    <property type="entry name" value="Znf_RING_CS"/>
</dbReference>
<dbReference type="SMART" id="SM00647">
    <property type="entry name" value="IBR"/>
    <property type="match status" value="1"/>
</dbReference>
<feature type="domain" description="RING-type" evidence="14">
    <location>
        <begin position="121"/>
        <end position="168"/>
    </location>
</feature>
<keyword evidence="10 13" id="KW-0863">Zinc-finger</keyword>
<dbReference type="PROSITE" id="PS00518">
    <property type="entry name" value="ZF_RING_1"/>
    <property type="match status" value="1"/>
</dbReference>
<reference evidence="16" key="2">
    <citation type="journal article" date="2023" name="Plants (Basel)">
        <title>Annotation of the Turnera subulata (Passifloraceae) Draft Genome Reveals the S-Locus Evolved after the Divergence of Turneroideae from Passifloroideae in a Stepwise Manner.</title>
        <authorList>
            <person name="Henning P.M."/>
            <person name="Roalson E.H."/>
            <person name="Mir W."/>
            <person name="McCubbin A.G."/>
            <person name="Shore J.S."/>
        </authorList>
    </citation>
    <scope>NUCLEOTIDE SEQUENCE</scope>
    <source>
        <strain evidence="16">F60SS</strain>
    </source>
</reference>
<dbReference type="Proteomes" id="UP001141552">
    <property type="component" value="Unassembled WGS sequence"/>
</dbReference>
<dbReference type="PANTHER" id="PTHR11685">
    <property type="entry name" value="RBR FAMILY RING FINGER AND IBR DOMAIN-CONTAINING"/>
    <property type="match status" value="1"/>
</dbReference>
<dbReference type="SUPFAM" id="SSF57850">
    <property type="entry name" value="RING/U-box"/>
    <property type="match status" value="3"/>
</dbReference>
<dbReference type="FunFam" id="3.30.40.10:FF:000230">
    <property type="entry name" value="RBR-type E3 ubiquitin transferase"/>
    <property type="match status" value="1"/>
</dbReference>
<evidence type="ECO:0000256" key="13">
    <source>
        <dbReference type="PROSITE-ProRule" id="PRU00175"/>
    </source>
</evidence>
<comment type="catalytic activity">
    <reaction evidence="1">
        <text>[E2 ubiquitin-conjugating enzyme]-S-ubiquitinyl-L-cysteine + [acceptor protein]-L-lysine = [E2 ubiquitin-conjugating enzyme]-L-cysteine + [acceptor protein]-N(6)-ubiquitinyl-L-lysine.</text>
        <dbReference type="EC" id="2.3.2.31"/>
    </reaction>
</comment>
<proteinExistence type="inferred from homology"/>
<evidence type="ECO:0000313" key="17">
    <source>
        <dbReference type="Proteomes" id="UP001141552"/>
    </source>
</evidence>